<evidence type="ECO:0000256" key="4">
    <source>
        <dbReference type="ARBA" id="ARBA00023136"/>
    </source>
</evidence>
<keyword evidence="4" id="KW-0472">Membrane</keyword>
<proteinExistence type="predicted"/>
<protein>
    <submittedName>
        <fullName evidence="5">Glutathione S-transferase related protein, MAPEG superfamily</fullName>
    </submittedName>
</protein>
<dbReference type="KEGG" id="wma:WM2015_393"/>
<dbReference type="PATRIC" id="fig|1579979.3.peg.397"/>
<dbReference type="Gene3D" id="1.20.120.550">
    <property type="entry name" value="Membrane associated eicosanoid/glutathione metabolism-like domain"/>
    <property type="match status" value="1"/>
</dbReference>
<keyword evidence="5" id="KW-0808">Transferase</keyword>
<keyword evidence="6" id="KW-1185">Reference proteome</keyword>
<accession>A0A0K0XT32</accession>
<dbReference type="PANTHER" id="PTHR35814:SF1">
    <property type="entry name" value="GLUTATHIONE S-TRANSFERASE-RELATED"/>
    <property type="match status" value="1"/>
</dbReference>
<dbReference type="InterPro" id="IPR023352">
    <property type="entry name" value="MAPEG-like_dom_sf"/>
</dbReference>
<dbReference type="InterPro" id="IPR001129">
    <property type="entry name" value="Membr-assoc_MAPEG"/>
</dbReference>
<dbReference type="GO" id="GO:0016740">
    <property type="term" value="F:transferase activity"/>
    <property type="evidence" value="ECO:0007669"/>
    <property type="project" value="UniProtKB-KW"/>
</dbReference>
<dbReference type="AlphaFoldDB" id="A0A0K0XT32"/>
<sequence>MTIEYSTRVYWALFTRKCPVALTISLFYAGLLGLILLALSWRVVALRRHHKVGIGAGERSDLELAIRAHANFSEYVPLVLLLLVILEASAAMPALVLHLLGATLVIARLLHGFFGLNRSAGVSQGRFLGTLLTWLVLLASALLAAGVAIARWVLV</sequence>
<reference evidence="5 6" key="1">
    <citation type="submission" date="2015-07" db="EMBL/GenBank/DDBJ databases">
        <authorList>
            <person name="Noorani M."/>
        </authorList>
    </citation>
    <scope>NUCLEOTIDE SEQUENCE [LARGE SCALE GENOMIC DNA]</scope>
    <source>
        <strain evidence="5 6">KCTC 42284</strain>
    </source>
</reference>
<dbReference type="SUPFAM" id="SSF161084">
    <property type="entry name" value="MAPEG domain-like"/>
    <property type="match status" value="1"/>
</dbReference>
<organism evidence="5 6">
    <name type="scientific">Wenzhouxiangella marina</name>
    <dbReference type="NCBI Taxonomy" id="1579979"/>
    <lineage>
        <taxon>Bacteria</taxon>
        <taxon>Pseudomonadati</taxon>
        <taxon>Pseudomonadota</taxon>
        <taxon>Gammaproteobacteria</taxon>
        <taxon>Chromatiales</taxon>
        <taxon>Wenzhouxiangellaceae</taxon>
        <taxon>Wenzhouxiangella</taxon>
    </lineage>
</organism>
<evidence type="ECO:0000256" key="2">
    <source>
        <dbReference type="ARBA" id="ARBA00022692"/>
    </source>
</evidence>
<dbReference type="EMBL" id="CP012154">
    <property type="protein sequence ID" value="AKS40776.1"/>
    <property type="molecule type" value="Genomic_DNA"/>
</dbReference>
<dbReference type="STRING" id="1579979.WM2015_393"/>
<comment type="subcellular location">
    <subcellularLocation>
        <location evidence="1">Membrane</location>
    </subcellularLocation>
</comment>
<evidence type="ECO:0000256" key="1">
    <source>
        <dbReference type="ARBA" id="ARBA00004370"/>
    </source>
</evidence>
<dbReference type="GO" id="GO:0016020">
    <property type="term" value="C:membrane"/>
    <property type="evidence" value="ECO:0007669"/>
    <property type="project" value="UniProtKB-SubCell"/>
</dbReference>
<gene>
    <name evidence="5" type="ORF">WM2015_393</name>
</gene>
<name>A0A0K0XT32_9GAMM</name>
<evidence type="ECO:0000313" key="5">
    <source>
        <dbReference type="EMBL" id="AKS40776.1"/>
    </source>
</evidence>
<keyword evidence="3" id="KW-1133">Transmembrane helix</keyword>
<dbReference type="RefSeq" id="WP_082169352.1">
    <property type="nucleotide sequence ID" value="NZ_CP012154.1"/>
</dbReference>
<keyword evidence="2" id="KW-0812">Transmembrane</keyword>
<dbReference type="Pfam" id="PF01124">
    <property type="entry name" value="MAPEG"/>
    <property type="match status" value="1"/>
</dbReference>
<dbReference type="Proteomes" id="UP000066624">
    <property type="component" value="Chromosome"/>
</dbReference>
<evidence type="ECO:0000313" key="6">
    <source>
        <dbReference type="Proteomes" id="UP000066624"/>
    </source>
</evidence>
<dbReference type="OrthoDB" id="8537976at2"/>
<dbReference type="PANTHER" id="PTHR35814">
    <property type="match status" value="1"/>
</dbReference>
<evidence type="ECO:0000256" key="3">
    <source>
        <dbReference type="ARBA" id="ARBA00022989"/>
    </source>
</evidence>